<organism evidence="3 4">
    <name type="scientific">Kutzneria buriramensis</name>
    <dbReference type="NCBI Taxonomy" id="1045776"/>
    <lineage>
        <taxon>Bacteria</taxon>
        <taxon>Bacillati</taxon>
        <taxon>Actinomycetota</taxon>
        <taxon>Actinomycetes</taxon>
        <taxon>Pseudonocardiales</taxon>
        <taxon>Pseudonocardiaceae</taxon>
        <taxon>Kutzneria</taxon>
    </lineage>
</organism>
<evidence type="ECO:0000256" key="1">
    <source>
        <dbReference type="ARBA" id="ARBA00006817"/>
    </source>
</evidence>
<evidence type="ECO:0000259" key="2">
    <source>
        <dbReference type="Pfam" id="PF08327"/>
    </source>
</evidence>
<dbReference type="Proteomes" id="UP000256269">
    <property type="component" value="Unassembled WGS sequence"/>
</dbReference>
<comment type="similarity">
    <text evidence="1">Belongs to the AHA1 family.</text>
</comment>
<dbReference type="InterPro" id="IPR023393">
    <property type="entry name" value="START-like_dom_sf"/>
</dbReference>
<proteinExistence type="inferred from homology"/>
<dbReference type="EMBL" id="QUNO01000009">
    <property type="protein sequence ID" value="REH43707.1"/>
    <property type="molecule type" value="Genomic_DNA"/>
</dbReference>
<dbReference type="OrthoDB" id="9803476at2"/>
<evidence type="ECO:0000313" key="3">
    <source>
        <dbReference type="EMBL" id="REH43707.1"/>
    </source>
</evidence>
<name>A0A3E0HES6_9PSEU</name>
<evidence type="ECO:0000313" key="4">
    <source>
        <dbReference type="Proteomes" id="UP000256269"/>
    </source>
</evidence>
<accession>A0A3E0HES6</accession>
<comment type="caution">
    <text evidence="3">The sequence shown here is derived from an EMBL/GenBank/DDBJ whole genome shotgun (WGS) entry which is preliminary data.</text>
</comment>
<dbReference type="Pfam" id="PF08327">
    <property type="entry name" value="AHSA1"/>
    <property type="match status" value="1"/>
</dbReference>
<dbReference type="AlphaFoldDB" id="A0A3E0HES6"/>
<protein>
    <submittedName>
        <fullName evidence="3">Uncharacterized protein YndB with AHSA1/START domain</fullName>
    </submittedName>
</protein>
<dbReference type="Gene3D" id="3.30.530.20">
    <property type="match status" value="1"/>
</dbReference>
<feature type="domain" description="Activator of Hsp90 ATPase homologue 1/2-like C-terminal" evidence="2">
    <location>
        <begin position="14"/>
        <end position="138"/>
    </location>
</feature>
<sequence>MERGTVEREIHIEATPEVVFEVITQPEHLAVWWGVDARFDDGTMSWRGSGTVVRVQVVEAVAPKRFVFRWCQPEGEAPTPANSFLVTFELSPAAGGTTLRLTEEGFREVGWEAAVLEENYRSHSIGWDKHLAELRTYAARS</sequence>
<reference evidence="3 4" key="1">
    <citation type="submission" date="2018-08" db="EMBL/GenBank/DDBJ databases">
        <title>Genomic Encyclopedia of Archaeal and Bacterial Type Strains, Phase II (KMG-II): from individual species to whole genera.</title>
        <authorList>
            <person name="Goeker M."/>
        </authorList>
    </citation>
    <scope>NUCLEOTIDE SEQUENCE [LARGE SCALE GENOMIC DNA]</scope>
    <source>
        <strain evidence="3 4">DSM 45791</strain>
    </source>
</reference>
<gene>
    <name evidence="3" type="ORF">BCF44_109250</name>
</gene>
<dbReference type="InterPro" id="IPR013538">
    <property type="entry name" value="ASHA1/2-like_C"/>
</dbReference>
<dbReference type="SUPFAM" id="SSF55961">
    <property type="entry name" value="Bet v1-like"/>
    <property type="match status" value="1"/>
</dbReference>
<dbReference type="RefSeq" id="WP_116177141.1">
    <property type="nucleotide sequence ID" value="NZ_CP144375.1"/>
</dbReference>
<keyword evidence="4" id="KW-1185">Reference proteome</keyword>